<dbReference type="Gene3D" id="3.40.50.880">
    <property type="match status" value="1"/>
</dbReference>
<dbReference type="PANTHER" id="PTHR43130">
    <property type="entry name" value="ARAC-FAMILY TRANSCRIPTIONAL REGULATOR"/>
    <property type="match status" value="1"/>
</dbReference>
<organism evidence="4 5">
    <name type="scientific">Kribbella turkmenica</name>
    <dbReference type="NCBI Taxonomy" id="2530375"/>
    <lineage>
        <taxon>Bacteria</taxon>
        <taxon>Bacillati</taxon>
        <taxon>Actinomycetota</taxon>
        <taxon>Actinomycetes</taxon>
        <taxon>Propionibacteriales</taxon>
        <taxon>Kribbellaceae</taxon>
        <taxon>Kribbella</taxon>
    </lineage>
</organism>
<accession>A0A4R4XE41</accession>
<evidence type="ECO:0000313" key="5">
    <source>
        <dbReference type="Proteomes" id="UP000295172"/>
    </source>
</evidence>
<dbReference type="SUPFAM" id="SSF46689">
    <property type="entry name" value="Homeodomain-like"/>
    <property type="match status" value="2"/>
</dbReference>
<dbReference type="GO" id="GO:0043565">
    <property type="term" value="F:sequence-specific DNA binding"/>
    <property type="evidence" value="ECO:0007669"/>
    <property type="project" value="InterPro"/>
</dbReference>
<dbReference type="Proteomes" id="UP000295172">
    <property type="component" value="Unassembled WGS sequence"/>
</dbReference>
<evidence type="ECO:0000313" key="4">
    <source>
        <dbReference type="EMBL" id="TDD28940.1"/>
    </source>
</evidence>
<evidence type="ECO:0000256" key="1">
    <source>
        <dbReference type="ARBA" id="ARBA00023015"/>
    </source>
</evidence>
<name>A0A4R4XE41_9ACTN</name>
<reference evidence="4 5" key="1">
    <citation type="submission" date="2019-02" db="EMBL/GenBank/DDBJ databases">
        <title>Draft genome sequences of novel Actinobacteria.</title>
        <authorList>
            <person name="Sahin N."/>
            <person name="Ay H."/>
            <person name="Saygin H."/>
        </authorList>
    </citation>
    <scope>NUCLEOTIDE SEQUENCE [LARGE SCALE GENOMIC DNA]</scope>
    <source>
        <strain evidence="4 5">16K104</strain>
    </source>
</reference>
<dbReference type="EMBL" id="SMKR01000016">
    <property type="protein sequence ID" value="TDD28940.1"/>
    <property type="molecule type" value="Genomic_DNA"/>
</dbReference>
<dbReference type="Pfam" id="PF12833">
    <property type="entry name" value="HTH_18"/>
    <property type="match status" value="1"/>
</dbReference>
<comment type="caution">
    <text evidence="4">The sequence shown here is derived from an EMBL/GenBank/DDBJ whole genome shotgun (WGS) entry which is preliminary data.</text>
</comment>
<proteinExistence type="predicted"/>
<dbReference type="CDD" id="cd03137">
    <property type="entry name" value="GATase1_AraC_1"/>
    <property type="match status" value="1"/>
</dbReference>
<keyword evidence="2" id="KW-0804">Transcription</keyword>
<evidence type="ECO:0000259" key="3">
    <source>
        <dbReference type="PROSITE" id="PS01124"/>
    </source>
</evidence>
<dbReference type="GO" id="GO:0003700">
    <property type="term" value="F:DNA-binding transcription factor activity"/>
    <property type="evidence" value="ECO:0007669"/>
    <property type="project" value="InterPro"/>
</dbReference>
<keyword evidence="1" id="KW-0805">Transcription regulation</keyword>
<dbReference type="PROSITE" id="PS01124">
    <property type="entry name" value="HTH_ARAC_FAMILY_2"/>
    <property type="match status" value="1"/>
</dbReference>
<protein>
    <submittedName>
        <fullName evidence="4">Helix-turn-helix domain-containing protein</fullName>
    </submittedName>
</protein>
<dbReference type="SMART" id="SM00342">
    <property type="entry name" value="HTH_ARAC"/>
    <property type="match status" value="1"/>
</dbReference>
<feature type="domain" description="HTH araC/xylS-type" evidence="3">
    <location>
        <begin position="206"/>
        <end position="304"/>
    </location>
</feature>
<sequence length="328" mass="35590">MQPHRVVALVTGTQASFELGCAAAVFRADRYRFGVCTERPGPVPTTEGFSMVVRAGLRALDRADTIVVPGWLPVEREPSDVVLRALRRTHRRGARLVSICSGAIALAATGLLDGRRATTHWRYADELQRRFPAVLVDPDVLYIDHGDIATSAGSGTGIDLCLQLVRADHGAAYAAQIARRMVMPPHREGGQVQYRVEPTQQTESLGTLLDWVTEHLAEPLTLDDLAARINVSPRTLARRFADQLGVAPGQWLLAQRIARTRVLLEDTDLPVETIALRVGLSSATNLRRRFHAALRTTPSAYRRAFRAKVVAGDPPPAAALGAGSPGTP</sequence>
<evidence type="ECO:0000256" key="2">
    <source>
        <dbReference type="ARBA" id="ARBA00023163"/>
    </source>
</evidence>
<gene>
    <name evidence="4" type="ORF">E1218_05885</name>
</gene>
<dbReference type="AlphaFoldDB" id="A0A4R4XE41"/>
<dbReference type="RefSeq" id="WP_132317044.1">
    <property type="nucleotide sequence ID" value="NZ_SMKR01000016.1"/>
</dbReference>
<dbReference type="OrthoDB" id="3992151at2"/>
<dbReference type="InterPro" id="IPR002818">
    <property type="entry name" value="DJ-1/PfpI"/>
</dbReference>
<dbReference type="InterPro" id="IPR052158">
    <property type="entry name" value="INH-QAR"/>
</dbReference>
<dbReference type="Pfam" id="PF01965">
    <property type="entry name" value="DJ-1_PfpI"/>
    <property type="match status" value="1"/>
</dbReference>
<dbReference type="InterPro" id="IPR029062">
    <property type="entry name" value="Class_I_gatase-like"/>
</dbReference>
<dbReference type="PANTHER" id="PTHR43130:SF3">
    <property type="entry name" value="HTH-TYPE TRANSCRIPTIONAL REGULATOR RV1931C"/>
    <property type="match status" value="1"/>
</dbReference>
<dbReference type="InterPro" id="IPR018060">
    <property type="entry name" value="HTH_AraC"/>
</dbReference>
<dbReference type="InterPro" id="IPR009057">
    <property type="entry name" value="Homeodomain-like_sf"/>
</dbReference>
<dbReference type="SUPFAM" id="SSF52317">
    <property type="entry name" value="Class I glutamine amidotransferase-like"/>
    <property type="match status" value="1"/>
</dbReference>
<keyword evidence="5" id="KW-1185">Reference proteome</keyword>
<dbReference type="Gene3D" id="1.10.10.60">
    <property type="entry name" value="Homeodomain-like"/>
    <property type="match status" value="1"/>
</dbReference>